<dbReference type="EC" id="1.1.1.25" evidence="3"/>
<feature type="binding site" evidence="3">
    <location>
        <begin position="133"/>
        <end position="137"/>
    </location>
    <ligand>
        <name>NADP(+)</name>
        <dbReference type="ChEBI" id="CHEBI:58349"/>
    </ligand>
</feature>
<comment type="similarity">
    <text evidence="3">Belongs to the shikimate dehydrogenase family.</text>
</comment>
<feature type="active site" description="Proton acceptor" evidence="3">
    <location>
        <position position="72"/>
    </location>
</feature>
<dbReference type="Gene3D" id="3.40.50.10860">
    <property type="entry name" value="Leucine Dehydrogenase, chain A, domain 1"/>
    <property type="match status" value="1"/>
</dbReference>
<feature type="domain" description="Shikimate dehydrogenase substrate binding N-terminal" evidence="4">
    <location>
        <begin position="9"/>
        <end position="95"/>
    </location>
</feature>
<gene>
    <name evidence="3" type="primary">aroE</name>
    <name evidence="6" type="ORF">EJ104_05475</name>
</gene>
<evidence type="ECO:0000313" key="7">
    <source>
        <dbReference type="Proteomes" id="UP000277766"/>
    </source>
</evidence>
<evidence type="ECO:0000313" key="6">
    <source>
        <dbReference type="EMBL" id="RTR28355.1"/>
    </source>
</evidence>
<feature type="binding site" evidence="3">
    <location>
        <position position="229"/>
    </location>
    <ligand>
        <name>shikimate</name>
        <dbReference type="ChEBI" id="CHEBI:36208"/>
    </ligand>
</feature>
<feature type="binding site" evidence="3">
    <location>
        <position position="227"/>
    </location>
    <ligand>
        <name>NADP(+)</name>
        <dbReference type="ChEBI" id="CHEBI:58349"/>
    </ligand>
</feature>
<dbReference type="UniPathway" id="UPA00053">
    <property type="reaction ID" value="UER00087"/>
</dbReference>
<dbReference type="GO" id="GO:0005829">
    <property type="term" value="C:cytosol"/>
    <property type="evidence" value="ECO:0007669"/>
    <property type="project" value="TreeGrafter"/>
</dbReference>
<dbReference type="Gene3D" id="3.40.50.720">
    <property type="entry name" value="NAD(P)-binding Rossmann-like Domain"/>
    <property type="match status" value="1"/>
</dbReference>
<comment type="caution">
    <text evidence="3">Lacks conserved residue(s) required for the propagation of feature annotation.</text>
</comment>
<dbReference type="GO" id="GO:0004764">
    <property type="term" value="F:shikimate 3-dehydrogenase (NADP+) activity"/>
    <property type="evidence" value="ECO:0007669"/>
    <property type="project" value="UniProtKB-UniRule"/>
</dbReference>
<accession>A0A431VYW0</accession>
<comment type="caution">
    <text evidence="6">The sequence shown here is derived from an EMBL/GenBank/DDBJ whole genome shotgun (WGS) entry which is preliminary data.</text>
</comment>
<keyword evidence="3" id="KW-0560">Oxidoreductase</keyword>
<feature type="binding site" evidence="3">
    <location>
        <begin position="156"/>
        <end position="161"/>
    </location>
    <ligand>
        <name>NADP(+)</name>
        <dbReference type="ChEBI" id="CHEBI:58349"/>
    </ligand>
</feature>
<sequence>MSAELRAYLFAHPVAHTLSPVIHRAALAAVGMHGSYRPEDVAPQDLAARLLALRAEALNPLTVGANLSLPHKVAALPLLDGLTPAARAIGAVNTLYWEDGQLLGDNTDAPGLQAALRDAGFAPDQASQAVLLGAGGAARAALWVLRDWGIPAQILNRTLGRAEALAEEWATPSWTVEAARPEEVDWSAVRLIINASSAGLDRPEETPLLLSAAQWEALPAGALVYDIVYRPRLTRLRRDAEQHGCRSEGGLGMLAHQAALAFRRWTGAEVSAGVLIEAAQAELGRSA</sequence>
<keyword evidence="7" id="KW-1185">Reference proteome</keyword>
<evidence type="ECO:0000256" key="3">
    <source>
        <dbReference type="HAMAP-Rule" id="MF_00222"/>
    </source>
</evidence>
<dbReference type="OrthoDB" id="9792692at2"/>
<keyword evidence="3" id="KW-0028">Amino-acid biosynthesis</keyword>
<feature type="binding site" evidence="3">
    <location>
        <position position="108"/>
    </location>
    <ligand>
        <name>shikimate</name>
        <dbReference type="ChEBI" id="CHEBI:36208"/>
    </ligand>
</feature>
<dbReference type="GO" id="GO:0019632">
    <property type="term" value="P:shikimate metabolic process"/>
    <property type="evidence" value="ECO:0007669"/>
    <property type="project" value="TreeGrafter"/>
</dbReference>
<evidence type="ECO:0000256" key="2">
    <source>
        <dbReference type="ARBA" id="ARBA00023141"/>
    </source>
</evidence>
<comment type="subunit">
    <text evidence="3">Homodimer.</text>
</comment>
<keyword evidence="2 3" id="KW-0057">Aromatic amino acid biosynthesis</keyword>
<dbReference type="SUPFAM" id="SSF53223">
    <property type="entry name" value="Aminoacid dehydrogenase-like, N-terminal domain"/>
    <property type="match status" value="1"/>
</dbReference>
<reference evidence="6 7" key="1">
    <citation type="submission" date="2018-12" db="EMBL/GenBank/DDBJ databases">
        <title>Deinococcus radiophilus ATCC 27603 genome sequencing and assembly.</title>
        <authorList>
            <person name="Maclea K.S."/>
            <person name="Maynard C.R."/>
        </authorList>
    </citation>
    <scope>NUCLEOTIDE SEQUENCE [LARGE SCALE GENOMIC DNA]</scope>
    <source>
        <strain evidence="6 7">ATCC 27603</strain>
    </source>
</reference>
<dbReference type="InterPro" id="IPR046346">
    <property type="entry name" value="Aminoacid_DH-like_N_sf"/>
</dbReference>
<feature type="binding site" evidence="3">
    <location>
        <begin position="17"/>
        <end position="19"/>
    </location>
    <ligand>
        <name>shikimate</name>
        <dbReference type="ChEBI" id="CHEBI:36208"/>
    </ligand>
</feature>
<comment type="catalytic activity">
    <reaction evidence="3">
        <text>shikimate + NADP(+) = 3-dehydroshikimate + NADPH + H(+)</text>
        <dbReference type="Rhea" id="RHEA:17737"/>
        <dbReference type="ChEBI" id="CHEBI:15378"/>
        <dbReference type="ChEBI" id="CHEBI:16630"/>
        <dbReference type="ChEBI" id="CHEBI:36208"/>
        <dbReference type="ChEBI" id="CHEBI:57783"/>
        <dbReference type="ChEBI" id="CHEBI:58349"/>
        <dbReference type="EC" id="1.1.1.25"/>
    </reaction>
</comment>
<keyword evidence="3" id="KW-0521">NADP</keyword>
<organism evidence="6 7">
    <name type="scientific">Deinococcus radiophilus</name>
    <dbReference type="NCBI Taxonomy" id="32062"/>
    <lineage>
        <taxon>Bacteria</taxon>
        <taxon>Thermotogati</taxon>
        <taxon>Deinococcota</taxon>
        <taxon>Deinococci</taxon>
        <taxon>Deinococcales</taxon>
        <taxon>Deinococcaceae</taxon>
        <taxon>Deinococcus</taxon>
    </lineage>
</organism>
<dbReference type="Pfam" id="PF18317">
    <property type="entry name" value="SDH_C"/>
    <property type="match status" value="1"/>
</dbReference>
<dbReference type="GO" id="GO:0009073">
    <property type="term" value="P:aromatic amino acid family biosynthetic process"/>
    <property type="evidence" value="ECO:0007669"/>
    <property type="project" value="UniProtKB-KW"/>
</dbReference>
<feature type="binding site" evidence="3">
    <location>
        <position position="257"/>
    </location>
    <ligand>
        <name>shikimate</name>
        <dbReference type="ChEBI" id="CHEBI:36208"/>
    </ligand>
</feature>
<evidence type="ECO:0000259" key="4">
    <source>
        <dbReference type="Pfam" id="PF08501"/>
    </source>
</evidence>
<protein>
    <recommendedName>
        <fullName evidence="3">Shikimate dehydrogenase (NADP(+))</fullName>
        <shortName evidence="3">SDH</shortName>
        <ecNumber evidence="3">1.1.1.25</ecNumber>
    </recommendedName>
</protein>
<dbReference type="GO" id="GO:0050661">
    <property type="term" value="F:NADP binding"/>
    <property type="evidence" value="ECO:0007669"/>
    <property type="project" value="TreeGrafter"/>
</dbReference>
<dbReference type="GO" id="GO:0008652">
    <property type="term" value="P:amino acid biosynthetic process"/>
    <property type="evidence" value="ECO:0007669"/>
    <property type="project" value="UniProtKB-KW"/>
</dbReference>
<dbReference type="SUPFAM" id="SSF51735">
    <property type="entry name" value="NAD(P)-binding Rossmann-fold domains"/>
    <property type="match status" value="1"/>
</dbReference>
<dbReference type="PANTHER" id="PTHR21089">
    <property type="entry name" value="SHIKIMATE DEHYDROGENASE"/>
    <property type="match status" value="1"/>
</dbReference>
<dbReference type="AlphaFoldDB" id="A0A431VYW0"/>
<evidence type="ECO:0000256" key="1">
    <source>
        <dbReference type="ARBA" id="ARBA00004871"/>
    </source>
</evidence>
<feature type="binding site" evidence="3">
    <location>
        <position position="93"/>
    </location>
    <ligand>
        <name>shikimate</name>
        <dbReference type="ChEBI" id="CHEBI:36208"/>
    </ligand>
</feature>
<dbReference type="InterPro" id="IPR013708">
    <property type="entry name" value="Shikimate_DH-bd_N"/>
</dbReference>
<dbReference type="EMBL" id="RXPE01000007">
    <property type="protein sequence ID" value="RTR28355.1"/>
    <property type="molecule type" value="Genomic_DNA"/>
</dbReference>
<dbReference type="InterPro" id="IPR041121">
    <property type="entry name" value="SDH_C"/>
</dbReference>
<dbReference type="RefSeq" id="WP_126351747.1">
    <property type="nucleotide sequence ID" value="NZ_CP086380.1"/>
</dbReference>
<dbReference type="CDD" id="cd01065">
    <property type="entry name" value="NAD_bind_Shikimate_DH"/>
    <property type="match status" value="1"/>
</dbReference>
<feature type="binding site" evidence="3">
    <location>
        <position position="68"/>
    </location>
    <ligand>
        <name>shikimate</name>
        <dbReference type="ChEBI" id="CHEBI:36208"/>
    </ligand>
</feature>
<dbReference type="Pfam" id="PF08501">
    <property type="entry name" value="Shikimate_dh_N"/>
    <property type="match status" value="1"/>
</dbReference>
<name>A0A431VYW0_9DEIO</name>
<dbReference type="GO" id="GO:0009423">
    <property type="term" value="P:chorismate biosynthetic process"/>
    <property type="evidence" value="ECO:0007669"/>
    <property type="project" value="UniProtKB-UniRule"/>
</dbReference>
<dbReference type="Proteomes" id="UP000277766">
    <property type="component" value="Unassembled WGS sequence"/>
</dbReference>
<dbReference type="InterPro" id="IPR022893">
    <property type="entry name" value="Shikimate_DH_fam"/>
</dbReference>
<proteinExistence type="inferred from homology"/>
<feature type="domain" description="SDH C-terminal" evidence="5">
    <location>
        <begin position="250"/>
        <end position="280"/>
    </location>
</feature>
<evidence type="ECO:0000259" key="5">
    <source>
        <dbReference type="Pfam" id="PF18317"/>
    </source>
</evidence>
<comment type="function">
    <text evidence="3">Involved in the biosynthesis of the chorismate, which leads to the biosynthesis of aromatic amino acids. Catalyzes the reversible NADPH linked reduction of 3-dehydroshikimate (DHSA) to yield shikimate (SA).</text>
</comment>
<comment type="pathway">
    <text evidence="1 3">Metabolic intermediate biosynthesis; chorismate biosynthesis; chorismate from D-erythrose 4-phosphate and phosphoenolpyruvate: step 4/7.</text>
</comment>
<dbReference type="InterPro" id="IPR036291">
    <property type="entry name" value="NAD(P)-bd_dom_sf"/>
</dbReference>
<dbReference type="PANTHER" id="PTHR21089:SF1">
    <property type="entry name" value="BIFUNCTIONAL 3-DEHYDROQUINATE DEHYDRATASE_SHIKIMATE DEHYDROGENASE, CHLOROPLASTIC"/>
    <property type="match status" value="1"/>
</dbReference>
<feature type="binding site" evidence="3">
    <location>
        <position position="250"/>
    </location>
    <ligand>
        <name>NADP(+)</name>
        <dbReference type="ChEBI" id="CHEBI:58349"/>
    </ligand>
</feature>
<dbReference type="HAMAP" id="MF_00222">
    <property type="entry name" value="Shikimate_DH_AroE"/>
    <property type="match status" value="1"/>
</dbReference>